<dbReference type="RefSeq" id="WP_191139000.1">
    <property type="nucleotide sequence ID" value="NZ_JACXAG020000002.1"/>
</dbReference>
<organism evidence="1 2">
    <name type="scientific">Polycladospora coralii</name>
    <dbReference type="NCBI Taxonomy" id="2771432"/>
    <lineage>
        <taxon>Bacteria</taxon>
        <taxon>Bacillati</taxon>
        <taxon>Bacillota</taxon>
        <taxon>Bacilli</taxon>
        <taxon>Bacillales</taxon>
        <taxon>Thermoactinomycetaceae</taxon>
        <taxon>Polycladospora</taxon>
    </lineage>
</organism>
<dbReference type="Proteomes" id="UP000661691">
    <property type="component" value="Unassembled WGS sequence"/>
</dbReference>
<sequence>MNITPQLCLRLSRIINGNVSSFGDTKNNCLITNLRQFQVNVLGRNSTDPINNAFWIARTSIPDKTLNLGFLALLETEVTPLVNTLTQLGFTITDISQYSTFTTPRIIDVFFQSIESPIRFAQKARILSDLTNSLPQSQSQTPTNPALQKLCTTFQNIIGIGGNAEFFNTSCDVLQSRNLKVKVNGIPTTIGSIGLLNFSFQSLDPQGNALCIGSVGLLRKEVKPYLQTLRKQTSVVYSVLISRWFTNPEVLLLRYITIANPITFAIQTREVLQVLKL</sequence>
<name>A0A926N7S8_9BACL</name>
<dbReference type="Pfam" id="PF07485">
    <property type="entry name" value="DUF1529"/>
    <property type="match status" value="2"/>
</dbReference>
<protein>
    <submittedName>
        <fullName evidence="1">DUF1259 domain-containing protein</fullName>
    </submittedName>
</protein>
<evidence type="ECO:0000313" key="2">
    <source>
        <dbReference type="Proteomes" id="UP000661691"/>
    </source>
</evidence>
<keyword evidence="2" id="KW-1185">Reference proteome</keyword>
<gene>
    <name evidence="1" type="ORF">IC620_01885</name>
</gene>
<accession>A0A926N7S8</accession>
<evidence type="ECO:0000313" key="1">
    <source>
        <dbReference type="EMBL" id="MBD1371108.1"/>
    </source>
</evidence>
<dbReference type="AlphaFoldDB" id="A0A926N7S8"/>
<proteinExistence type="predicted"/>
<dbReference type="InterPro" id="IPR011094">
    <property type="entry name" value="Uncharacterised_LppY/LpqO"/>
</dbReference>
<comment type="caution">
    <text evidence="1">The sequence shown here is derived from an EMBL/GenBank/DDBJ whole genome shotgun (WGS) entry which is preliminary data.</text>
</comment>
<dbReference type="EMBL" id="JACXAH010000002">
    <property type="protein sequence ID" value="MBD1371108.1"/>
    <property type="molecule type" value="Genomic_DNA"/>
</dbReference>
<reference evidence="1" key="1">
    <citation type="submission" date="2020-09" db="EMBL/GenBank/DDBJ databases">
        <title>A novel bacterium of genus Hazenella, isolated from South China Sea.</title>
        <authorList>
            <person name="Huang H."/>
            <person name="Mo K."/>
            <person name="Hu Y."/>
        </authorList>
    </citation>
    <scope>NUCLEOTIDE SEQUENCE</scope>
    <source>
        <strain evidence="1">IB182357</strain>
    </source>
</reference>